<proteinExistence type="predicted"/>
<feature type="non-terminal residue" evidence="1">
    <location>
        <position position="1"/>
    </location>
</feature>
<organism evidence="1 2">
    <name type="scientific">Biomphalaria pfeifferi</name>
    <name type="common">Bloodfluke planorb</name>
    <name type="synonym">Freshwater snail</name>
    <dbReference type="NCBI Taxonomy" id="112525"/>
    <lineage>
        <taxon>Eukaryota</taxon>
        <taxon>Metazoa</taxon>
        <taxon>Spiralia</taxon>
        <taxon>Lophotrochozoa</taxon>
        <taxon>Mollusca</taxon>
        <taxon>Gastropoda</taxon>
        <taxon>Heterobranchia</taxon>
        <taxon>Euthyneura</taxon>
        <taxon>Panpulmonata</taxon>
        <taxon>Hygrophila</taxon>
        <taxon>Lymnaeoidea</taxon>
        <taxon>Planorbidae</taxon>
        <taxon>Biomphalaria</taxon>
    </lineage>
</organism>
<feature type="non-terminal residue" evidence="1">
    <location>
        <position position="60"/>
    </location>
</feature>
<dbReference type="EMBL" id="JASAOG010000006">
    <property type="protein sequence ID" value="KAK0067714.1"/>
    <property type="molecule type" value="Genomic_DNA"/>
</dbReference>
<dbReference type="SUPFAM" id="SSF56436">
    <property type="entry name" value="C-type lectin-like"/>
    <property type="match status" value="1"/>
</dbReference>
<reference evidence="1" key="1">
    <citation type="journal article" date="2023" name="PLoS Negl. Trop. Dis.">
        <title>A genome sequence for Biomphalaria pfeifferi, the major vector snail for the human-infecting parasite Schistosoma mansoni.</title>
        <authorList>
            <person name="Bu L."/>
            <person name="Lu L."/>
            <person name="Laidemitt M.R."/>
            <person name="Zhang S.M."/>
            <person name="Mutuku M."/>
            <person name="Mkoji G."/>
            <person name="Steinauer M."/>
            <person name="Loker E.S."/>
        </authorList>
    </citation>
    <scope>NUCLEOTIDE SEQUENCE</scope>
    <source>
        <strain evidence="1">KasaAsao</strain>
    </source>
</reference>
<sequence length="60" mass="7053">KSSHLYTVKTLEKFMILQEKFRLDGVVWVALNDMATESVFRWVHDNTICNQTCQSMIFQA</sequence>
<dbReference type="InterPro" id="IPR016187">
    <property type="entry name" value="CTDL_fold"/>
</dbReference>
<accession>A0AAD8FLP5</accession>
<gene>
    <name evidence="1" type="ORF">Bpfe_002555</name>
</gene>
<protein>
    <submittedName>
        <fullName evidence="1">Killer cell lectin-like receptor subfamily F member 1</fullName>
    </submittedName>
</protein>
<comment type="caution">
    <text evidence="1">The sequence shown here is derived from an EMBL/GenBank/DDBJ whole genome shotgun (WGS) entry which is preliminary data.</text>
</comment>
<evidence type="ECO:0000313" key="1">
    <source>
        <dbReference type="EMBL" id="KAK0067714.1"/>
    </source>
</evidence>
<keyword evidence="2" id="KW-1185">Reference proteome</keyword>
<reference evidence="1" key="2">
    <citation type="submission" date="2023-04" db="EMBL/GenBank/DDBJ databases">
        <authorList>
            <person name="Bu L."/>
            <person name="Lu L."/>
            <person name="Laidemitt M.R."/>
            <person name="Zhang S.M."/>
            <person name="Mutuku M."/>
            <person name="Mkoji G."/>
            <person name="Steinauer M."/>
            <person name="Loker E.S."/>
        </authorList>
    </citation>
    <scope>NUCLEOTIDE SEQUENCE</scope>
    <source>
        <strain evidence="1">KasaAsao</strain>
        <tissue evidence="1">Whole Snail</tissue>
    </source>
</reference>
<keyword evidence="1" id="KW-0675">Receptor</keyword>
<name>A0AAD8FLP5_BIOPF</name>
<dbReference type="AlphaFoldDB" id="A0AAD8FLP5"/>
<evidence type="ECO:0000313" key="2">
    <source>
        <dbReference type="Proteomes" id="UP001233172"/>
    </source>
</evidence>
<dbReference type="Proteomes" id="UP001233172">
    <property type="component" value="Unassembled WGS sequence"/>
</dbReference>